<dbReference type="InterPro" id="IPR022996">
    <property type="entry name" value="UPF0310"/>
</dbReference>
<keyword evidence="4" id="KW-1185">Reference proteome</keyword>
<dbReference type="InterPro" id="IPR015947">
    <property type="entry name" value="PUA-like_sf"/>
</dbReference>
<reference evidence="3 4" key="1">
    <citation type="submission" date="2015-03" db="EMBL/GenBank/DDBJ databases">
        <title>Draft genome sequence of Elstera litoralis.</title>
        <authorList>
            <person name="Rahalkar M.C."/>
            <person name="Dhakephalkar P.K."/>
            <person name="Pore S.D."/>
            <person name="Arora P."/>
            <person name="Kapse N.G."/>
            <person name="Pandit P.S."/>
        </authorList>
    </citation>
    <scope>NUCLEOTIDE SEQUENCE [LARGE SCALE GENOMIC DNA]</scope>
    <source>
        <strain evidence="3 4">Dia-1</strain>
    </source>
</reference>
<dbReference type="Pfam" id="PF01878">
    <property type="entry name" value="EVE"/>
    <property type="match status" value="1"/>
</dbReference>
<dbReference type="CDD" id="cd21132">
    <property type="entry name" value="EVE-like"/>
    <property type="match status" value="1"/>
</dbReference>
<dbReference type="SUPFAM" id="SSF88697">
    <property type="entry name" value="PUA domain-like"/>
    <property type="match status" value="1"/>
</dbReference>
<dbReference type="AlphaFoldDB" id="A0A0F3IUT8"/>
<comment type="similarity">
    <text evidence="1">Belongs to the UPF0310 family.</text>
</comment>
<dbReference type="OrthoDB" id="9793567at2"/>
<accession>A0A0F3IUT8</accession>
<feature type="domain" description="EVE" evidence="2">
    <location>
        <begin position="11"/>
        <end position="140"/>
    </location>
</feature>
<dbReference type="Proteomes" id="UP000033774">
    <property type="component" value="Unassembled WGS sequence"/>
</dbReference>
<dbReference type="RefSeq" id="WP_045775026.1">
    <property type="nucleotide sequence ID" value="NZ_LAJY01000116.1"/>
</dbReference>
<gene>
    <name evidence="3" type="ORF">VZ95_05845</name>
</gene>
<dbReference type="PATRIC" id="fig|552518.3.peg.238"/>
<dbReference type="InterPro" id="IPR002740">
    <property type="entry name" value="EVE_domain"/>
</dbReference>
<name>A0A0F3IUT8_9PROT</name>
<evidence type="ECO:0000313" key="3">
    <source>
        <dbReference type="EMBL" id="KJV10308.1"/>
    </source>
</evidence>
<dbReference type="EMBL" id="LAJY01000116">
    <property type="protein sequence ID" value="KJV10308.1"/>
    <property type="molecule type" value="Genomic_DNA"/>
</dbReference>
<protein>
    <recommendedName>
        <fullName evidence="1">UPF0310 protein VZ95_05845</fullName>
    </recommendedName>
</protein>
<sequence length="154" mass="16955">MLPLDHPPGNWIAVASADHVARGLEWGIMQVCHGKAAPLKRIRPGDRVAYYSPTEGFQRTGARCQAFTALGTVANGPVYQVTMAEDFQPFRRDVIWQARGHAPILPLLAHLSFTRGKPSWGYAFRFGLFPATAADLDVIAANLSPIEIKDHEHV</sequence>
<proteinExistence type="inferred from homology"/>
<dbReference type="NCBIfam" id="NF002616">
    <property type="entry name" value="PRK02268.1-2"/>
    <property type="match status" value="1"/>
</dbReference>
<evidence type="ECO:0000256" key="1">
    <source>
        <dbReference type="HAMAP-Rule" id="MF_00771"/>
    </source>
</evidence>
<organism evidence="3 4">
    <name type="scientific">Elstera litoralis</name>
    <dbReference type="NCBI Taxonomy" id="552518"/>
    <lineage>
        <taxon>Bacteria</taxon>
        <taxon>Pseudomonadati</taxon>
        <taxon>Pseudomonadota</taxon>
        <taxon>Alphaproteobacteria</taxon>
        <taxon>Rhodospirillales</taxon>
        <taxon>Rhodospirillaceae</taxon>
        <taxon>Elstera</taxon>
    </lineage>
</organism>
<dbReference type="Gene3D" id="3.10.590.10">
    <property type="entry name" value="ph1033 like domains"/>
    <property type="match status" value="1"/>
</dbReference>
<dbReference type="HAMAP" id="MF_00771">
    <property type="entry name" value="UPF0310"/>
    <property type="match status" value="1"/>
</dbReference>
<comment type="caution">
    <text evidence="3">The sequence shown here is derived from an EMBL/GenBank/DDBJ whole genome shotgun (WGS) entry which is preliminary data.</text>
</comment>
<evidence type="ECO:0000259" key="2">
    <source>
        <dbReference type="Pfam" id="PF01878"/>
    </source>
</evidence>
<evidence type="ECO:0000313" key="4">
    <source>
        <dbReference type="Proteomes" id="UP000033774"/>
    </source>
</evidence>